<dbReference type="Proteomes" id="UP000499080">
    <property type="component" value="Unassembled WGS sequence"/>
</dbReference>
<feature type="transmembrane region" description="Helical" evidence="5">
    <location>
        <begin position="95"/>
        <end position="113"/>
    </location>
</feature>
<evidence type="ECO:0000256" key="4">
    <source>
        <dbReference type="ARBA" id="ARBA00023136"/>
    </source>
</evidence>
<dbReference type="Gene3D" id="1.20.1740.10">
    <property type="entry name" value="Amino acid/polyamine transporter I"/>
    <property type="match status" value="1"/>
</dbReference>
<dbReference type="EMBL" id="BGPR01007893">
    <property type="protein sequence ID" value="GBN30301.1"/>
    <property type="molecule type" value="Genomic_DNA"/>
</dbReference>
<comment type="caution">
    <text evidence="6">The sequence shown here is derived from an EMBL/GenBank/DDBJ whole genome shotgun (WGS) entry which is preliminary data.</text>
</comment>
<dbReference type="GO" id="GO:0015179">
    <property type="term" value="F:L-amino acid transmembrane transporter activity"/>
    <property type="evidence" value="ECO:0007669"/>
    <property type="project" value="TreeGrafter"/>
</dbReference>
<dbReference type="InterPro" id="IPR050598">
    <property type="entry name" value="AminoAcid_Transporter"/>
</dbReference>
<evidence type="ECO:0000256" key="3">
    <source>
        <dbReference type="ARBA" id="ARBA00022989"/>
    </source>
</evidence>
<reference evidence="6 7" key="1">
    <citation type="journal article" date="2019" name="Sci. Rep.">
        <title>Orb-weaving spider Araneus ventricosus genome elucidates the spidroin gene catalogue.</title>
        <authorList>
            <person name="Kono N."/>
            <person name="Nakamura H."/>
            <person name="Ohtoshi R."/>
            <person name="Moran D.A.P."/>
            <person name="Shinohara A."/>
            <person name="Yoshida Y."/>
            <person name="Fujiwara M."/>
            <person name="Mori M."/>
            <person name="Tomita M."/>
            <person name="Arakawa K."/>
        </authorList>
    </citation>
    <scope>NUCLEOTIDE SEQUENCE [LARGE SCALE GENOMIC DNA]</scope>
</reference>
<dbReference type="GO" id="GO:0016020">
    <property type="term" value="C:membrane"/>
    <property type="evidence" value="ECO:0007669"/>
    <property type="project" value="UniProtKB-SubCell"/>
</dbReference>
<name>A0A4Y2MT11_ARAVE</name>
<dbReference type="Pfam" id="PF13520">
    <property type="entry name" value="AA_permease_2"/>
    <property type="match status" value="1"/>
</dbReference>
<keyword evidence="7" id="KW-1185">Reference proteome</keyword>
<organism evidence="6 7">
    <name type="scientific">Araneus ventricosus</name>
    <name type="common">Orbweaver spider</name>
    <name type="synonym">Epeira ventricosa</name>
    <dbReference type="NCBI Taxonomy" id="182803"/>
    <lineage>
        <taxon>Eukaryota</taxon>
        <taxon>Metazoa</taxon>
        <taxon>Ecdysozoa</taxon>
        <taxon>Arthropoda</taxon>
        <taxon>Chelicerata</taxon>
        <taxon>Arachnida</taxon>
        <taxon>Araneae</taxon>
        <taxon>Araneomorphae</taxon>
        <taxon>Entelegynae</taxon>
        <taxon>Araneoidea</taxon>
        <taxon>Araneidae</taxon>
        <taxon>Araneus</taxon>
    </lineage>
</organism>
<dbReference type="PANTHER" id="PTHR11785:SF528">
    <property type="entry name" value="AMINO ACID TRANSPORTER PROTEIN JHI-21"/>
    <property type="match status" value="1"/>
</dbReference>
<comment type="subcellular location">
    <subcellularLocation>
        <location evidence="1">Membrane</location>
        <topology evidence="1">Multi-pass membrane protein</topology>
    </subcellularLocation>
</comment>
<feature type="transmembrane region" description="Helical" evidence="5">
    <location>
        <begin position="38"/>
        <end position="56"/>
    </location>
</feature>
<evidence type="ECO:0000313" key="7">
    <source>
        <dbReference type="Proteomes" id="UP000499080"/>
    </source>
</evidence>
<sequence>MIIIRRCTPVPALLLTCFMSLMMLCTSDIYALINYLSFAQWLWTGLAILGMMVLRVKQPHLHRPIKVSLICPIVFLVCCIFLTVAPMFAEPFETRMVLLVMLAGLPVYLVFFYKSKRFSVPKDSLTVKMTKFLQRTLEVVTLDEKFS</sequence>
<feature type="transmembrane region" description="Helical" evidence="5">
    <location>
        <begin position="12"/>
        <end position="32"/>
    </location>
</feature>
<evidence type="ECO:0000256" key="1">
    <source>
        <dbReference type="ARBA" id="ARBA00004141"/>
    </source>
</evidence>
<evidence type="ECO:0000313" key="6">
    <source>
        <dbReference type="EMBL" id="GBN30301.1"/>
    </source>
</evidence>
<keyword evidence="3 5" id="KW-1133">Transmembrane helix</keyword>
<gene>
    <name evidence="6" type="primary">Slc7a11_1</name>
    <name evidence="6" type="ORF">AVEN_251775_1</name>
</gene>
<dbReference type="PANTHER" id="PTHR11785">
    <property type="entry name" value="AMINO ACID TRANSPORTER"/>
    <property type="match status" value="1"/>
</dbReference>
<keyword evidence="2 5" id="KW-0812">Transmembrane</keyword>
<dbReference type="InterPro" id="IPR002293">
    <property type="entry name" value="AA/rel_permease1"/>
</dbReference>
<dbReference type="AlphaFoldDB" id="A0A4Y2MT11"/>
<evidence type="ECO:0000256" key="5">
    <source>
        <dbReference type="SAM" id="Phobius"/>
    </source>
</evidence>
<keyword evidence="4 5" id="KW-0472">Membrane</keyword>
<feature type="transmembrane region" description="Helical" evidence="5">
    <location>
        <begin position="68"/>
        <end position="89"/>
    </location>
</feature>
<accession>A0A4Y2MT11</accession>
<protein>
    <submittedName>
        <fullName evidence="6">Cystine/glutamate transporter</fullName>
    </submittedName>
</protein>
<evidence type="ECO:0000256" key="2">
    <source>
        <dbReference type="ARBA" id="ARBA00022692"/>
    </source>
</evidence>
<proteinExistence type="predicted"/>
<dbReference type="OrthoDB" id="10062876at2759"/>